<dbReference type="RefSeq" id="WP_114470315.1">
    <property type="nucleotide sequence ID" value="NZ_QPJK01000007.1"/>
</dbReference>
<organism evidence="7 8">
    <name type="scientific">Pseudorhodoferax soli</name>
    <dbReference type="NCBI Taxonomy" id="545864"/>
    <lineage>
        <taxon>Bacteria</taxon>
        <taxon>Pseudomonadati</taxon>
        <taxon>Pseudomonadota</taxon>
        <taxon>Betaproteobacteria</taxon>
        <taxon>Burkholderiales</taxon>
        <taxon>Comamonadaceae</taxon>
    </lineage>
</organism>
<keyword evidence="8" id="KW-1185">Reference proteome</keyword>
<comment type="subcellular location">
    <subcellularLocation>
        <location evidence="1">Periplasm</location>
    </subcellularLocation>
</comment>
<comment type="similarity">
    <text evidence="2">Belongs to the bacterial solute-binding protein 1 family.</text>
</comment>
<dbReference type="OrthoDB" id="5890863at2"/>
<dbReference type="GO" id="GO:0042597">
    <property type="term" value="C:periplasmic space"/>
    <property type="evidence" value="ECO:0007669"/>
    <property type="project" value="UniProtKB-SubCell"/>
</dbReference>
<evidence type="ECO:0000313" key="8">
    <source>
        <dbReference type="Proteomes" id="UP000252884"/>
    </source>
</evidence>
<comment type="caution">
    <text evidence="7">The sequence shown here is derived from an EMBL/GenBank/DDBJ whole genome shotgun (WGS) entry which is preliminary data.</text>
</comment>
<dbReference type="Pfam" id="PF13416">
    <property type="entry name" value="SBP_bac_8"/>
    <property type="match status" value="1"/>
</dbReference>
<accession>A0A368XQJ4</accession>
<feature type="region of interest" description="Disordered" evidence="5">
    <location>
        <begin position="422"/>
        <end position="444"/>
    </location>
</feature>
<dbReference type="InterPro" id="IPR050490">
    <property type="entry name" value="Bact_solute-bd_prot1"/>
</dbReference>
<evidence type="ECO:0000313" key="7">
    <source>
        <dbReference type="EMBL" id="RCW68797.1"/>
    </source>
</evidence>
<dbReference type="SUPFAM" id="SSF53850">
    <property type="entry name" value="Periplasmic binding protein-like II"/>
    <property type="match status" value="1"/>
</dbReference>
<sequence>MSEFQGRRRSILKGSAGAAAVASIGAGGVLFSPFARSQTLKFTPEKGAKLRVLRWSRFVQGDIDAYMANVKKFTEATGVEVRVDNEGWEDVRPKAAVAANTGAGPDIILSTNDDANLYPEKLLDVTDLAEYLGKKYGGWYPAVQQYLRPDGKRWLGLGLGASGSMIVYRESMVKAAGFDTFPKDTAGFLKLHQALKEKGTPGGYALGNATGDSLWTNWLIWSHGGKLVDKTNKVVIDSPETIKALEYAKELYANFIPGTLSWLDPNNNKAFLDGQISVTNNGISIYYAAKNSPDPKIKEMAADINHASFPIGPAGVPTESHLFFNQMVMKYTKFPNAAKEFLRFMMEREQFDAWLIGAGGYIGQPLAAYESCPIWTSDPKHTPYRDCVKNMRPSGYEGKLGYASAGAGADFIVANMVAEAASGSRSPKEAAERAQKRAERYYKV</sequence>
<dbReference type="PANTHER" id="PTHR43649:SF34">
    <property type="entry name" value="ABC TRANSPORTER PERIPLASMIC-BINDING PROTEIN YCJN-RELATED"/>
    <property type="match status" value="1"/>
</dbReference>
<name>A0A368XQJ4_9BURK</name>
<evidence type="ECO:0000256" key="6">
    <source>
        <dbReference type="SAM" id="Phobius"/>
    </source>
</evidence>
<keyword evidence="6" id="KW-0472">Membrane</keyword>
<evidence type="ECO:0000256" key="3">
    <source>
        <dbReference type="ARBA" id="ARBA00022448"/>
    </source>
</evidence>
<gene>
    <name evidence="7" type="ORF">DES41_107319</name>
</gene>
<keyword evidence="3" id="KW-0813">Transport</keyword>
<protein>
    <submittedName>
        <fullName evidence="7">Carbohydrate ABC transporter substrate-binding protein (CUT1 family)</fullName>
    </submittedName>
</protein>
<keyword evidence="6" id="KW-1133">Transmembrane helix</keyword>
<keyword evidence="6" id="KW-0812">Transmembrane</keyword>
<dbReference type="Proteomes" id="UP000252884">
    <property type="component" value="Unassembled WGS sequence"/>
</dbReference>
<evidence type="ECO:0000256" key="5">
    <source>
        <dbReference type="SAM" id="MobiDB-lite"/>
    </source>
</evidence>
<dbReference type="EMBL" id="QPJK01000007">
    <property type="protein sequence ID" value="RCW68797.1"/>
    <property type="molecule type" value="Genomic_DNA"/>
</dbReference>
<dbReference type="Gene3D" id="3.40.190.10">
    <property type="entry name" value="Periplasmic binding protein-like II"/>
    <property type="match status" value="1"/>
</dbReference>
<feature type="compositionally biased region" description="Basic and acidic residues" evidence="5">
    <location>
        <begin position="426"/>
        <end position="444"/>
    </location>
</feature>
<reference evidence="7 8" key="1">
    <citation type="submission" date="2018-07" db="EMBL/GenBank/DDBJ databases">
        <title>Genomic Encyclopedia of Type Strains, Phase IV (KMG-IV): sequencing the most valuable type-strain genomes for metagenomic binning, comparative biology and taxonomic classification.</title>
        <authorList>
            <person name="Goeker M."/>
        </authorList>
    </citation>
    <scope>NUCLEOTIDE SEQUENCE [LARGE SCALE GENOMIC DNA]</scope>
    <source>
        <strain evidence="7 8">DSM 21634</strain>
    </source>
</reference>
<evidence type="ECO:0000256" key="2">
    <source>
        <dbReference type="ARBA" id="ARBA00008520"/>
    </source>
</evidence>
<evidence type="ECO:0000256" key="1">
    <source>
        <dbReference type="ARBA" id="ARBA00004418"/>
    </source>
</evidence>
<dbReference type="PROSITE" id="PS51318">
    <property type="entry name" value="TAT"/>
    <property type="match status" value="1"/>
</dbReference>
<keyword evidence="4" id="KW-0732">Signal</keyword>
<proteinExistence type="inferred from homology"/>
<evidence type="ECO:0000256" key="4">
    <source>
        <dbReference type="ARBA" id="ARBA00022729"/>
    </source>
</evidence>
<dbReference type="PANTHER" id="PTHR43649">
    <property type="entry name" value="ARABINOSE-BINDING PROTEIN-RELATED"/>
    <property type="match status" value="1"/>
</dbReference>
<feature type="transmembrane region" description="Helical" evidence="6">
    <location>
        <begin position="12"/>
        <end position="35"/>
    </location>
</feature>
<dbReference type="AlphaFoldDB" id="A0A368XQJ4"/>
<dbReference type="InterPro" id="IPR006311">
    <property type="entry name" value="TAT_signal"/>
</dbReference>
<dbReference type="InterPro" id="IPR006059">
    <property type="entry name" value="SBP"/>
</dbReference>